<dbReference type="InterPro" id="IPR001021">
    <property type="entry name" value="Ribosomal_bL25_long"/>
</dbReference>
<gene>
    <name evidence="1" type="primary">rplY</name>
    <name evidence="1" type="synonym">ctc</name>
    <name evidence="2" type="ORF">A1356_06315</name>
</gene>
<dbReference type="GO" id="GO:0022625">
    <property type="term" value="C:cytosolic large ribosomal subunit"/>
    <property type="evidence" value="ECO:0007669"/>
    <property type="project" value="TreeGrafter"/>
</dbReference>
<dbReference type="NCBIfam" id="NF004128">
    <property type="entry name" value="PRK05618.1-2"/>
    <property type="match status" value="1"/>
</dbReference>
<dbReference type="Pfam" id="PF01386">
    <property type="entry name" value="Ribosomal_L25p"/>
    <property type="match status" value="1"/>
</dbReference>
<accession>A0A291INI7</accession>
<dbReference type="Gene3D" id="2.40.240.10">
    <property type="entry name" value="Ribosomal Protein L25, Chain P"/>
    <property type="match status" value="1"/>
</dbReference>
<comment type="caution">
    <text evidence="2">The sequence shown here is derived from an EMBL/GenBank/DDBJ whole genome shotgun (WGS) entry which is preliminary data.</text>
</comment>
<dbReference type="HAMAP" id="MF_01334">
    <property type="entry name" value="Ribosomal_bL25_CTC"/>
    <property type="match status" value="1"/>
</dbReference>
<dbReference type="CDD" id="cd00495">
    <property type="entry name" value="Ribosomal_L25_TL5_CTC"/>
    <property type="match status" value="1"/>
</dbReference>
<dbReference type="PANTHER" id="PTHR33284">
    <property type="entry name" value="RIBOSOMAL PROTEIN L25/GLN-TRNA SYNTHETASE, ANTI-CODON-BINDING DOMAIN-CONTAINING PROTEIN"/>
    <property type="match status" value="1"/>
</dbReference>
<comment type="similarity">
    <text evidence="1">Belongs to the bacterial ribosomal protein bL25 family. CTC subfamily.</text>
</comment>
<dbReference type="GO" id="GO:0003735">
    <property type="term" value="F:structural constituent of ribosome"/>
    <property type="evidence" value="ECO:0007669"/>
    <property type="project" value="InterPro"/>
</dbReference>
<keyword evidence="1" id="KW-0699">rRNA-binding</keyword>
<dbReference type="KEGG" id="mko:MKLM6_3638"/>
<dbReference type="NCBIfam" id="TIGR00731">
    <property type="entry name" value="bL25_bact_ctc"/>
    <property type="match status" value="1"/>
</dbReference>
<dbReference type="Gene3D" id="2.170.120.20">
    <property type="entry name" value="Ribosomal protein L25, beta domain"/>
    <property type="match status" value="1"/>
</dbReference>
<comment type="subunit">
    <text evidence="1">Part of the 50S ribosomal subunit; part of the 5S rRNA/L5/L18/L25 subcomplex. Contacts the 5S rRNA. Binds to the 5S rRNA independently of L5 and L18.</text>
</comment>
<keyword evidence="1" id="KW-0687">Ribonucleoprotein</keyword>
<dbReference type="NCBIfam" id="NF004130">
    <property type="entry name" value="PRK05618.1-5"/>
    <property type="match status" value="1"/>
</dbReference>
<evidence type="ECO:0000256" key="1">
    <source>
        <dbReference type="HAMAP-Rule" id="MF_01334"/>
    </source>
</evidence>
<sequence length="198" mass="21382">MANVFEFVAEARVGMGSASAKVVRRQGKVPAVIYGGSASPQMLVLDHNEIVKHLTHEAVYSHVLDVTVDGKTEKAVLKHIQRHPAKPQILHMDFMRVDDSHRLKVHVPLHFVNEAVCVGVKKGGVVTHAMTDVEVVCMPSALPEFIEVDLAGVEIGATIHLSDLVLPAGVELPALAHGSEHNHPVAQVVKTRGSEESE</sequence>
<dbReference type="PANTHER" id="PTHR33284:SF1">
    <property type="entry name" value="RIBOSOMAL PROTEIN L25_GLN-TRNA SYNTHETASE, ANTI-CODON-BINDING DOMAIN-CONTAINING PROTEIN"/>
    <property type="match status" value="1"/>
</dbReference>
<keyword evidence="3" id="KW-1185">Reference proteome</keyword>
<reference evidence="2 3" key="1">
    <citation type="submission" date="2016-03" db="EMBL/GenBank/DDBJ databases">
        <authorList>
            <person name="Heylen K."/>
            <person name="De Vos P."/>
            <person name="Vekeman B."/>
        </authorList>
    </citation>
    <scope>NUCLEOTIDE SEQUENCE [LARGE SCALE GENOMIC DNA]</scope>
    <source>
        <strain evidence="2 3">R-49807</strain>
    </source>
</reference>
<organism evidence="2 3">
    <name type="scientific">Methylomonas koyamae</name>
    <dbReference type="NCBI Taxonomy" id="702114"/>
    <lineage>
        <taxon>Bacteria</taxon>
        <taxon>Pseudomonadati</taxon>
        <taxon>Pseudomonadota</taxon>
        <taxon>Gammaproteobacteria</taxon>
        <taxon>Methylococcales</taxon>
        <taxon>Methylococcaceae</taxon>
        <taxon>Methylomonas</taxon>
    </lineage>
</organism>
<dbReference type="InterPro" id="IPR020055">
    <property type="entry name" value="Ribosomal_bL25_short"/>
</dbReference>
<name>A0A291INI7_9GAMM</name>
<protein>
    <recommendedName>
        <fullName evidence="1">Large ribosomal subunit protein bL25</fullName>
    </recommendedName>
    <alternativeName>
        <fullName evidence="1">General stress protein CTC</fullName>
    </alternativeName>
</protein>
<dbReference type="InterPro" id="IPR020057">
    <property type="entry name" value="Ribosomal_bL25_b-dom"/>
</dbReference>
<dbReference type="RefSeq" id="WP_064025388.1">
    <property type="nucleotide sequence ID" value="NZ_CP023669.1"/>
</dbReference>
<dbReference type="Pfam" id="PF14693">
    <property type="entry name" value="Ribosomal_TL5_C"/>
    <property type="match status" value="1"/>
</dbReference>
<dbReference type="InterPro" id="IPR029751">
    <property type="entry name" value="Ribosomal_L25_dom"/>
</dbReference>
<proteinExistence type="inferred from homology"/>
<evidence type="ECO:0000313" key="3">
    <source>
        <dbReference type="Proteomes" id="UP000077734"/>
    </source>
</evidence>
<dbReference type="GO" id="GO:0008097">
    <property type="term" value="F:5S rRNA binding"/>
    <property type="evidence" value="ECO:0007669"/>
    <property type="project" value="InterPro"/>
</dbReference>
<dbReference type="AlphaFoldDB" id="A0A291INI7"/>
<dbReference type="GO" id="GO:0006412">
    <property type="term" value="P:translation"/>
    <property type="evidence" value="ECO:0007669"/>
    <property type="project" value="UniProtKB-UniRule"/>
</dbReference>
<dbReference type="Proteomes" id="UP000077734">
    <property type="component" value="Unassembled WGS sequence"/>
</dbReference>
<dbReference type="HAMAP" id="MF_01336">
    <property type="entry name" value="Ribosomal_bL25"/>
    <property type="match status" value="1"/>
</dbReference>
<keyword evidence="1 2" id="KW-0689">Ribosomal protein</keyword>
<dbReference type="InterPro" id="IPR011035">
    <property type="entry name" value="Ribosomal_bL25/Gln-tRNA_synth"/>
</dbReference>
<dbReference type="EMBL" id="LUUL01000054">
    <property type="protein sequence ID" value="OAI28778.1"/>
    <property type="molecule type" value="Genomic_DNA"/>
</dbReference>
<keyword evidence="1" id="KW-0694">RNA-binding</keyword>
<dbReference type="NCBIfam" id="NF004612">
    <property type="entry name" value="PRK05943.1"/>
    <property type="match status" value="1"/>
</dbReference>
<dbReference type="SUPFAM" id="SSF50715">
    <property type="entry name" value="Ribosomal protein L25-like"/>
    <property type="match status" value="1"/>
</dbReference>
<dbReference type="InterPro" id="IPR020056">
    <property type="entry name" value="Rbsml_bL25/Gln-tRNA_synth_N"/>
</dbReference>
<dbReference type="InterPro" id="IPR020930">
    <property type="entry name" value="Ribosomal_uL5_bac-type"/>
</dbReference>
<dbReference type="InterPro" id="IPR037121">
    <property type="entry name" value="Ribosomal_bL25_C"/>
</dbReference>
<comment type="function">
    <text evidence="1">This is one of the proteins that binds to the 5S RNA in the ribosome where it forms part of the central protuberance.</text>
</comment>
<evidence type="ECO:0000313" key="2">
    <source>
        <dbReference type="EMBL" id="OAI28778.1"/>
    </source>
</evidence>